<dbReference type="Gene3D" id="2.40.50.40">
    <property type="match status" value="1"/>
</dbReference>
<feature type="domain" description="SET" evidence="11">
    <location>
        <begin position="288"/>
        <end position="408"/>
    </location>
</feature>
<evidence type="ECO:0000256" key="1">
    <source>
        <dbReference type="ARBA" id="ARBA00004584"/>
    </source>
</evidence>
<evidence type="ECO:0000256" key="3">
    <source>
        <dbReference type="ARBA" id="ARBA00022454"/>
    </source>
</evidence>
<dbReference type="SUPFAM" id="SSF54695">
    <property type="entry name" value="POZ domain"/>
    <property type="match status" value="1"/>
</dbReference>
<dbReference type="Pfam" id="PF05033">
    <property type="entry name" value="Pre-SET"/>
    <property type="match status" value="1"/>
</dbReference>
<keyword evidence="7" id="KW-0137">Centromere</keyword>
<dbReference type="CDD" id="cd00024">
    <property type="entry name" value="CD_CSD"/>
    <property type="match status" value="1"/>
</dbReference>
<dbReference type="GO" id="GO:0000775">
    <property type="term" value="C:chromosome, centromeric region"/>
    <property type="evidence" value="ECO:0007669"/>
    <property type="project" value="UniProtKB-SubCell"/>
</dbReference>
<dbReference type="STRING" id="568069.A0A1J1HQV7"/>
<dbReference type="InterPro" id="IPR001214">
    <property type="entry name" value="SET_dom"/>
</dbReference>
<feature type="domain" description="Chromo" evidence="9">
    <location>
        <begin position="30"/>
        <end position="95"/>
    </location>
</feature>
<feature type="domain" description="Pre-SET" evidence="12">
    <location>
        <begin position="222"/>
        <end position="285"/>
    </location>
</feature>
<dbReference type="PROSITE" id="PS50867">
    <property type="entry name" value="PRE_SET"/>
    <property type="match status" value="1"/>
</dbReference>
<dbReference type="SMART" id="SM00875">
    <property type="entry name" value="BACK"/>
    <property type="match status" value="1"/>
</dbReference>
<dbReference type="CDD" id="cd14733">
    <property type="entry name" value="BACK"/>
    <property type="match status" value="1"/>
</dbReference>
<dbReference type="SMART" id="SM00468">
    <property type="entry name" value="PreSET"/>
    <property type="match status" value="1"/>
</dbReference>
<evidence type="ECO:0000256" key="2">
    <source>
        <dbReference type="ARBA" id="ARBA00022441"/>
    </source>
</evidence>
<keyword evidence="4" id="KW-0808">Transferase</keyword>
<dbReference type="SMART" id="SM00612">
    <property type="entry name" value="Kelch"/>
    <property type="match status" value="5"/>
</dbReference>
<dbReference type="SUPFAM" id="SSF82199">
    <property type="entry name" value="SET domain"/>
    <property type="match status" value="1"/>
</dbReference>
<dbReference type="PROSITE" id="PS50097">
    <property type="entry name" value="BTB"/>
    <property type="match status" value="1"/>
</dbReference>
<dbReference type="Gene3D" id="1.25.40.420">
    <property type="match status" value="1"/>
</dbReference>
<dbReference type="GO" id="GO:0003779">
    <property type="term" value="F:actin binding"/>
    <property type="evidence" value="ECO:0007669"/>
    <property type="project" value="UniProtKB-KW"/>
</dbReference>
<dbReference type="SMART" id="SM00225">
    <property type="entry name" value="BTB"/>
    <property type="match status" value="1"/>
</dbReference>
<dbReference type="InterPro" id="IPR007728">
    <property type="entry name" value="Pre-SET_dom"/>
</dbReference>
<evidence type="ECO:0000256" key="4">
    <source>
        <dbReference type="ARBA" id="ARBA00022603"/>
    </source>
</evidence>
<dbReference type="PROSITE" id="PS50280">
    <property type="entry name" value="SET"/>
    <property type="match status" value="1"/>
</dbReference>
<dbReference type="InterPro" id="IPR016197">
    <property type="entry name" value="Chromo-like_dom_sf"/>
</dbReference>
<dbReference type="Gene3D" id="2.170.270.10">
    <property type="entry name" value="SET domain"/>
    <property type="match status" value="1"/>
</dbReference>
<dbReference type="SMART" id="SM00298">
    <property type="entry name" value="CHROMO"/>
    <property type="match status" value="1"/>
</dbReference>
<dbReference type="SUPFAM" id="SSF117281">
    <property type="entry name" value="Kelch motif"/>
    <property type="match status" value="1"/>
</dbReference>
<dbReference type="Pfam" id="PF07707">
    <property type="entry name" value="BACK"/>
    <property type="match status" value="1"/>
</dbReference>
<reference evidence="13 14" key="1">
    <citation type="submission" date="2015-04" db="EMBL/GenBank/DDBJ databases">
        <authorList>
            <person name="Syromyatnikov M.Y."/>
            <person name="Popov V.N."/>
        </authorList>
    </citation>
    <scope>NUCLEOTIDE SEQUENCE [LARGE SCALE GENOMIC DNA]</scope>
</reference>
<protein>
    <submittedName>
        <fullName evidence="13">CLUMA_CG004150, isoform A</fullName>
    </submittedName>
</protein>
<dbReference type="Proteomes" id="UP000183832">
    <property type="component" value="Unassembled WGS sequence"/>
</dbReference>
<dbReference type="InterPro" id="IPR000953">
    <property type="entry name" value="Chromo/chromo_shadow_dom"/>
</dbReference>
<dbReference type="GO" id="GO:0008757">
    <property type="term" value="F:S-adenosylmethionine-dependent methyltransferase activity"/>
    <property type="evidence" value="ECO:0007669"/>
    <property type="project" value="UniProtKB-ARBA"/>
</dbReference>
<proteinExistence type="predicted"/>
<evidence type="ECO:0000256" key="8">
    <source>
        <dbReference type="SAM" id="MobiDB-lite"/>
    </source>
</evidence>
<feature type="region of interest" description="Disordered" evidence="8">
    <location>
        <begin position="1"/>
        <end position="21"/>
    </location>
</feature>
<dbReference type="PANTHER" id="PTHR45632">
    <property type="entry name" value="LD33804P"/>
    <property type="match status" value="1"/>
</dbReference>
<dbReference type="GO" id="GO:0005634">
    <property type="term" value="C:nucleus"/>
    <property type="evidence" value="ECO:0007669"/>
    <property type="project" value="InterPro"/>
</dbReference>
<dbReference type="GO" id="GO:0032259">
    <property type="term" value="P:methylation"/>
    <property type="evidence" value="ECO:0007669"/>
    <property type="project" value="UniProtKB-KW"/>
</dbReference>
<evidence type="ECO:0000259" key="11">
    <source>
        <dbReference type="PROSITE" id="PS50280"/>
    </source>
</evidence>
<comment type="subcellular location">
    <subcellularLocation>
        <location evidence="1">Chromosome</location>
        <location evidence="1">Centromere</location>
    </subcellularLocation>
</comment>
<dbReference type="PROSITE" id="PS50013">
    <property type="entry name" value="CHROMO_2"/>
    <property type="match status" value="1"/>
</dbReference>
<dbReference type="Pfam" id="PF00651">
    <property type="entry name" value="BTB"/>
    <property type="match status" value="1"/>
</dbReference>
<keyword evidence="14" id="KW-1185">Reference proteome</keyword>
<gene>
    <name evidence="13" type="ORF">CLUMA_CG004150</name>
</gene>
<dbReference type="InterPro" id="IPR023780">
    <property type="entry name" value="Chromo_domain"/>
</dbReference>
<keyword evidence="4" id="KW-0489">Methyltransferase</keyword>
<evidence type="ECO:0000313" key="14">
    <source>
        <dbReference type="Proteomes" id="UP000183832"/>
    </source>
</evidence>
<evidence type="ECO:0000256" key="6">
    <source>
        <dbReference type="ARBA" id="ARBA00022737"/>
    </source>
</evidence>
<keyword evidence="6" id="KW-0677">Repeat</keyword>
<dbReference type="Pfam" id="PF00856">
    <property type="entry name" value="SET"/>
    <property type="match status" value="1"/>
</dbReference>
<dbReference type="SMART" id="SM00317">
    <property type="entry name" value="SET"/>
    <property type="match status" value="1"/>
</dbReference>
<evidence type="ECO:0000256" key="7">
    <source>
        <dbReference type="ARBA" id="ARBA00023328"/>
    </source>
</evidence>
<keyword evidence="2" id="KW-0880">Kelch repeat</keyword>
<dbReference type="SUPFAM" id="SSF54160">
    <property type="entry name" value="Chromo domain-like"/>
    <property type="match status" value="1"/>
</dbReference>
<name>A0A1J1HQV7_9DIPT</name>
<dbReference type="GO" id="GO:0008170">
    <property type="term" value="F:N-methyltransferase activity"/>
    <property type="evidence" value="ECO:0007669"/>
    <property type="project" value="UniProtKB-ARBA"/>
</dbReference>
<dbReference type="GO" id="GO:0042054">
    <property type="term" value="F:histone methyltransferase activity"/>
    <property type="evidence" value="ECO:0007669"/>
    <property type="project" value="InterPro"/>
</dbReference>
<evidence type="ECO:0000259" key="10">
    <source>
        <dbReference type="PROSITE" id="PS50097"/>
    </source>
</evidence>
<dbReference type="InterPro" id="IPR046341">
    <property type="entry name" value="SET_dom_sf"/>
</dbReference>
<dbReference type="PANTHER" id="PTHR45632:SF3">
    <property type="entry name" value="KELCH-LIKE PROTEIN 32"/>
    <property type="match status" value="1"/>
</dbReference>
<dbReference type="AlphaFoldDB" id="A0A1J1HQV7"/>
<evidence type="ECO:0000259" key="12">
    <source>
        <dbReference type="PROSITE" id="PS50867"/>
    </source>
</evidence>
<evidence type="ECO:0000256" key="5">
    <source>
        <dbReference type="ARBA" id="ARBA00022691"/>
    </source>
</evidence>
<keyword evidence="3" id="KW-0158">Chromosome</keyword>
<dbReference type="Pfam" id="PF01344">
    <property type="entry name" value="Kelch_1"/>
    <property type="match status" value="1"/>
</dbReference>
<feature type="domain" description="BTB" evidence="10">
    <location>
        <begin position="421"/>
        <end position="487"/>
    </location>
</feature>
<evidence type="ECO:0000313" key="13">
    <source>
        <dbReference type="EMBL" id="CRK90421.1"/>
    </source>
</evidence>
<dbReference type="Pfam" id="PF24681">
    <property type="entry name" value="Kelch_KLHDC2_KLHL20_DRC7"/>
    <property type="match status" value="1"/>
</dbReference>
<accession>A0A1J1HQV7</accession>
<dbReference type="EMBL" id="CVRI01000019">
    <property type="protein sequence ID" value="CRK90421.1"/>
    <property type="molecule type" value="Genomic_DNA"/>
</dbReference>
<dbReference type="Gene3D" id="3.30.710.10">
    <property type="entry name" value="Potassium Channel Kv1.1, Chain A"/>
    <property type="match status" value="1"/>
</dbReference>
<feature type="compositionally biased region" description="Basic residues" evidence="8">
    <location>
        <begin position="1"/>
        <end position="18"/>
    </location>
</feature>
<evidence type="ECO:0000259" key="9">
    <source>
        <dbReference type="PROSITE" id="PS50013"/>
    </source>
</evidence>
<dbReference type="InterPro" id="IPR011333">
    <property type="entry name" value="SKP1/BTB/POZ_sf"/>
</dbReference>
<dbReference type="OrthoDB" id="45365at2759"/>
<dbReference type="GO" id="GO:0008270">
    <property type="term" value="F:zinc ion binding"/>
    <property type="evidence" value="ECO:0007669"/>
    <property type="project" value="InterPro"/>
</dbReference>
<sequence>MVMPPIRKRRRTDRKSRSWKSVSNSSPYIYEVEDILKYRQIESKNNDSIIPIQVLIKWSGYDDSYNTWEPIENLEACLVFKEFVENKFRTMETDIFVTVANIKQRLKKRIRETVTHKTEAMLEMMPFDPFEYKVMQVFFHLVEPKETFRQILEEHVFKNYFFKLDQVQRIKNDELLEKIRKKEDIEVRIENEENFDNPPEFHYILKNFLTDEMYVIENNSVAGCSCKDCGIDSECCPKLCREFFPYKKNKKGMTKLRLNKADKIYECGDLCACGPDCINRLTQQRKTVDVCLFMTKDRGWGLKTINDVSKGTYIIEYVGELIGQYEANRRAETSYLFDMNVDKLADNRFYTIDAYEYGNLARFINHSCEPNSKIWYISNCQKDPKNLKLCVFADKLIPKDTEITIDYSGEISKLRSKSLLFDVVIKSDGRTFQAHKLLLAASCEYFQAMFSKSMMESKQTEITINGISGGIEFILDFIYTAKLELTLLNVQEILSAANYFQLSTVLTACLNFLEMELDTENCVDMLIIAENYSLTSLHEKILKFICAHIMEISKGNDFFRLQGQQLEQLLSSDLPVDCSEVEILKIILTWILKCDKNFDCVWMFRHLNFHDIPVNEVEKVLKTLEIKRSDELYHHVWSLVVSQTISQVESDHKLLNRRGLELAIIKIGGFELTGITNEITYSFPIGTDSPSIQEPWRYLTEIPHVKQGSFGISVLNNCIYVIGGSYDISLDNEDIHPFGFKYNPLSSEWSTIKPMNFDRCRFSLNVLEDSLIAVGGHSEGDSQRMVEDINVATVEKYDPLTDNWIMRSSMPQYRSQHAGATYKEKLYISGGIDQYGSVISSLYEYSLTTDCWTKVSTMTPRADHVMLRVGKKIYICGGWEDFDGHRRLVPAIDCFDIDSETVTIVSYIPTPRYHTGITMVNNKIYFIGGFAADDIFRHTATKVEIYDIISDKWYFPENYPKHIWEHILTTIYIPKERNEGFSSKLTK</sequence>
<dbReference type="InterPro" id="IPR011705">
    <property type="entry name" value="BACK"/>
</dbReference>
<dbReference type="InterPro" id="IPR006652">
    <property type="entry name" value="Kelch_1"/>
</dbReference>
<dbReference type="InterPro" id="IPR015915">
    <property type="entry name" value="Kelch-typ_b-propeller"/>
</dbReference>
<dbReference type="Pfam" id="PF00385">
    <property type="entry name" value="Chromo"/>
    <property type="match status" value="1"/>
</dbReference>
<dbReference type="InterPro" id="IPR000210">
    <property type="entry name" value="BTB/POZ_dom"/>
</dbReference>
<dbReference type="Gene3D" id="2.120.10.80">
    <property type="entry name" value="Kelch-type beta propeller"/>
    <property type="match status" value="1"/>
</dbReference>
<organism evidence="13 14">
    <name type="scientific">Clunio marinus</name>
    <dbReference type="NCBI Taxonomy" id="568069"/>
    <lineage>
        <taxon>Eukaryota</taxon>
        <taxon>Metazoa</taxon>
        <taxon>Ecdysozoa</taxon>
        <taxon>Arthropoda</taxon>
        <taxon>Hexapoda</taxon>
        <taxon>Insecta</taxon>
        <taxon>Pterygota</taxon>
        <taxon>Neoptera</taxon>
        <taxon>Endopterygota</taxon>
        <taxon>Diptera</taxon>
        <taxon>Nematocera</taxon>
        <taxon>Chironomoidea</taxon>
        <taxon>Chironomidae</taxon>
        <taxon>Clunio</taxon>
    </lineage>
</organism>
<keyword evidence="5" id="KW-0949">S-adenosyl-L-methionine</keyword>